<evidence type="ECO:0000313" key="1">
    <source>
        <dbReference type="EMBL" id="SDW82184.1"/>
    </source>
</evidence>
<organism evidence="1 2">
    <name type="scientific">Thiocapsa roseopersicina</name>
    <dbReference type="NCBI Taxonomy" id="1058"/>
    <lineage>
        <taxon>Bacteria</taxon>
        <taxon>Pseudomonadati</taxon>
        <taxon>Pseudomonadota</taxon>
        <taxon>Gammaproteobacteria</taxon>
        <taxon>Chromatiales</taxon>
        <taxon>Chromatiaceae</taxon>
        <taxon>Thiocapsa</taxon>
    </lineage>
</organism>
<accession>A0A1H2WPK4</accession>
<gene>
    <name evidence="1" type="ORF">SAMN05421783_10947</name>
</gene>
<reference evidence="2" key="1">
    <citation type="submission" date="2016-10" db="EMBL/GenBank/DDBJ databases">
        <authorList>
            <person name="Varghese N."/>
            <person name="Submissions S."/>
        </authorList>
    </citation>
    <scope>NUCLEOTIDE SEQUENCE [LARGE SCALE GENOMIC DNA]</scope>
    <source>
        <strain evidence="2">DSM 217</strain>
    </source>
</reference>
<keyword evidence="2" id="KW-1185">Reference proteome</keyword>
<dbReference type="AlphaFoldDB" id="A0A1H2WPK4"/>
<dbReference type="Proteomes" id="UP000198816">
    <property type="component" value="Unassembled WGS sequence"/>
</dbReference>
<dbReference type="EMBL" id="FNNZ01000009">
    <property type="protein sequence ID" value="SDW82184.1"/>
    <property type="molecule type" value="Genomic_DNA"/>
</dbReference>
<proteinExistence type="predicted"/>
<dbReference type="RefSeq" id="WP_093031514.1">
    <property type="nucleotide sequence ID" value="NZ_FNNZ01000009.1"/>
</dbReference>
<sequence>MNHRNLMQALLLLSIGTFTGIGSAQEIKLELNKMEPQPETKACRAYLVFDNSAGPAIEALQLDLILFDQAGVIVRRLAVDTAPLRAAKTTVKLFDIPVLDCADIRRILINEVLECRDAEGPQTDCIERLTLSTRAETQLVK</sequence>
<dbReference type="STRING" id="1058.SAMN05421783_10947"/>
<protein>
    <recommendedName>
        <fullName evidence="3">Tat pathway signal sequence domain protein</fullName>
    </recommendedName>
</protein>
<dbReference type="OrthoDB" id="7707524at2"/>
<name>A0A1H2WPK4_THIRO</name>
<evidence type="ECO:0000313" key="2">
    <source>
        <dbReference type="Proteomes" id="UP000198816"/>
    </source>
</evidence>
<evidence type="ECO:0008006" key="3">
    <source>
        <dbReference type="Google" id="ProtNLM"/>
    </source>
</evidence>